<dbReference type="GO" id="GO:0006357">
    <property type="term" value="P:regulation of transcription by RNA polymerase II"/>
    <property type="evidence" value="ECO:0007669"/>
    <property type="project" value="InterPro"/>
</dbReference>
<evidence type="ECO:0000256" key="11">
    <source>
        <dbReference type="SAM" id="MobiDB-lite"/>
    </source>
</evidence>
<feature type="compositionally biased region" description="Low complexity" evidence="11">
    <location>
        <begin position="51"/>
        <end position="67"/>
    </location>
</feature>
<dbReference type="EMBL" id="KZ613943">
    <property type="protein sequence ID" value="PMD42540.1"/>
    <property type="molecule type" value="Genomic_DNA"/>
</dbReference>
<keyword evidence="6 9" id="KW-0804">Transcription</keyword>
<evidence type="ECO:0000313" key="12">
    <source>
        <dbReference type="EMBL" id="PMD42540.1"/>
    </source>
</evidence>
<dbReference type="AlphaFoldDB" id="A0A2J6RVJ3"/>
<sequence>MATSPNQATPPPPSLFNLPEGLTPDSIDTLPILSALLSRLQNPSSTAHTVSTSGSPSAASPSQLASGTGPLSIKDIPPATDELKHKLQRARSQIKELPDIERSVEEQEVEIGELEEKIRKQREVLVGLREVGLQVKREREQHGEEGGTDTMDT</sequence>
<dbReference type="STRING" id="1149755.A0A2J6RVJ3"/>
<protein>
    <recommendedName>
        <fullName evidence="9">Mediator of RNA polymerase II transcription subunit 9</fullName>
    </recommendedName>
    <alternativeName>
        <fullName evidence="9">Mediator complex subunit 9</fullName>
    </alternativeName>
</protein>
<gene>
    <name evidence="9" type="primary">MED9</name>
    <name evidence="12" type="ORF">L207DRAFT_527436</name>
</gene>
<comment type="subunit">
    <text evidence="3 9">Component of the Mediator complex.</text>
</comment>
<feature type="region of interest" description="Disordered" evidence="11">
    <location>
        <begin position="41"/>
        <end position="87"/>
    </location>
</feature>
<keyword evidence="4 9" id="KW-0805">Transcription regulation</keyword>
<evidence type="ECO:0000256" key="1">
    <source>
        <dbReference type="ARBA" id="ARBA00004123"/>
    </source>
</evidence>
<evidence type="ECO:0000256" key="2">
    <source>
        <dbReference type="ARBA" id="ARBA00008089"/>
    </source>
</evidence>
<name>A0A2J6RVJ3_HYAVF</name>
<dbReference type="OrthoDB" id="5414694at2759"/>
<dbReference type="InterPro" id="IPR037212">
    <property type="entry name" value="Med7/Med21-like"/>
</dbReference>
<proteinExistence type="inferred from homology"/>
<reference evidence="12 13" key="1">
    <citation type="submission" date="2016-04" db="EMBL/GenBank/DDBJ databases">
        <title>A degradative enzymes factory behind the ericoid mycorrhizal symbiosis.</title>
        <authorList>
            <consortium name="DOE Joint Genome Institute"/>
            <person name="Martino E."/>
            <person name="Morin E."/>
            <person name="Grelet G."/>
            <person name="Kuo A."/>
            <person name="Kohler A."/>
            <person name="Daghino S."/>
            <person name="Barry K."/>
            <person name="Choi C."/>
            <person name="Cichocki N."/>
            <person name="Clum A."/>
            <person name="Copeland A."/>
            <person name="Hainaut M."/>
            <person name="Haridas S."/>
            <person name="Labutti K."/>
            <person name="Lindquist E."/>
            <person name="Lipzen A."/>
            <person name="Khouja H.-R."/>
            <person name="Murat C."/>
            <person name="Ohm R."/>
            <person name="Olson A."/>
            <person name="Spatafora J."/>
            <person name="Veneault-Fourrey C."/>
            <person name="Henrissat B."/>
            <person name="Grigoriev I."/>
            <person name="Martin F."/>
            <person name="Perotto S."/>
        </authorList>
    </citation>
    <scope>NUCLEOTIDE SEQUENCE [LARGE SCALE GENOMIC DNA]</scope>
    <source>
        <strain evidence="12 13">F</strain>
    </source>
</reference>
<dbReference type="Pfam" id="PF07544">
    <property type="entry name" value="Med9"/>
    <property type="match status" value="1"/>
</dbReference>
<evidence type="ECO:0000256" key="9">
    <source>
        <dbReference type="RuleBase" id="RU364145"/>
    </source>
</evidence>
<evidence type="ECO:0000313" key="13">
    <source>
        <dbReference type="Proteomes" id="UP000235786"/>
    </source>
</evidence>
<evidence type="ECO:0000256" key="6">
    <source>
        <dbReference type="ARBA" id="ARBA00023163"/>
    </source>
</evidence>
<evidence type="ECO:0000256" key="10">
    <source>
        <dbReference type="SAM" id="Coils"/>
    </source>
</evidence>
<comment type="function">
    <text evidence="8 9">Component of the Mediator complex, a coactivator involved in the regulated transcription of nearly all RNA polymerase II-dependent genes. Mediator functions as a bridge to convey information from gene-specific regulatory proteins to the basal RNA polymerase II transcription machinery. Mediator is recruited to promoters by direct interactions with regulatory proteins and serves as a scaffold for the assembly of a functional preinitiation complex with RNA polymerase II and the general transcription factors.</text>
</comment>
<feature type="compositionally biased region" description="Polar residues" evidence="11">
    <location>
        <begin position="41"/>
        <end position="50"/>
    </location>
</feature>
<dbReference type="GO" id="GO:0003712">
    <property type="term" value="F:transcription coregulator activity"/>
    <property type="evidence" value="ECO:0007669"/>
    <property type="project" value="InterPro"/>
</dbReference>
<dbReference type="GO" id="GO:0016592">
    <property type="term" value="C:mediator complex"/>
    <property type="evidence" value="ECO:0007669"/>
    <property type="project" value="InterPro"/>
</dbReference>
<comment type="similarity">
    <text evidence="2 9">Belongs to the Mediator complex subunit 9 family.</text>
</comment>
<keyword evidence="5 9" id="KW-0010">Activator</keyword>
<comment type="subcellular location">
    <subcellularLocation>
        <location evidence="1 9">Nucleus</location>
    </subcellularLocation>
</comment>
<keyword evidence="10" id="KW-0175">Coiled coil</keyword>
<dbReference type="Proteomes" id="UP000235786">
    <property type="component" value="Unassembled WGS sequence"/>
</dbReference>
<accession>A0A2J6RVJ3</accession>
<evidence type="ECO:0000256" key="3">
    <source>
        <dbReference type="ARBA" id="ARBA00011837"/>
    </source>
</evidence>
<evidence type="ECO:0000256" key="4">
    <source>
        <dbReference type="ARBA" id="ARBA00023015"/>
    </source>
</evidence>
<keyword evidence="7 9" id="KW-0539">Nucleus</keyword>
<evidence type="ECO:0000256" key="7">
    <source>
        <dbReference type="ARBA" id="ARBA00023242"/>
    </source>
</evidence>
<keyword evidence="13" id="KW-1185">Reference proteome</keyword>
<evidence type="ECO:0000256" key="5">
    <source>
        <dbReference type="ARBA" id="ARBA00023159"/>
    </source>
</evidence>
<dbReference type="SUPFAM" id="SSF140718">
    <property type="entry name" value="Mediator hinge subcomplex-like"/>
    <property type="match status" value="1"/>
</dbReference>
<feature type="region of interest" description="Disordered" evidence="11">
    <location>
        <begin position="1"/>
        <end position="23"/>
    </location>
</feature>
<organism evidence="12 13">
    <name type="scientific">Hyaloscypha variabilis (strain UAMH 11265 / GT02V1 / F)</name>
    <name type="common">Meliniomyces variabilis</name>
    <dbReference type="NCBI Taxonomy" id="1149755"/>
    <lineage>
        <taxon>Eukaryota</taxon>
        <taxon>Fungi</taxon>
        <taxon>Dikarya</taxon>
        <taxon>Ascomycota</taxon>
        <taxon>Pezizomycotina</taxon>
        <taxon>Leotiomycetes</taxon>
        <taxon>Helotiales</taxon>
        <taxon>Hyaloscyphaceae</taxon>
        <taxon>Hyaloscypha</taxon>
        <taxon>Hyaloscypha variabilis</taxon>
    </lineage>
</organism>
<evidence type="ECO:0000256" key="8">
    <source>
        <dbReference type="ARBA" id="ARBA00025687"/>
    </source>
</evidence>
<feature type="coiled-coil region" evidence="10">
    <location>
        <begin position="97"/>
        <end position="131"/>
    </location>
</feature>
<dbReference type="InterPro" id="IPR011425">
    <property type="entry name" value="Med9"/>
</dbReference>